<dbReference type="PANTHER" id="PTHR12972:SF0">
    <property type="entry name" value="PROTEIN DOWNSTREAM NEIGHBOR OF SON"/>
    <property type="match status" value="1"/>
</dbReference>
<dbReference type="OrthoDB" id="509089at2759"/>
<evidence type="ECO:0000256" key="3">
    <source>
        <dbReference type="ARBA" id="ARBA00023242"/>
    </source>
</evidence>
<feature type="compositionally biased region" description="Low complexity" evidence="5">
    <location>
        <begin position="1"/>
        <end position="23"/>
    </location>
</feature>
<organism evidence="6 7">
    <name type="scientific">Chlorella sorokiniana</name>
    <name type="common">Freshwater green alga</name>
    <dbReference type="NCBI Taxonomy" id="3076"/>
    <lineage>
        <taxon>Eukaryota</taxon>
        <taxon>Viridiplantae</taxon>
        <taxon>Chlorophyta</taxon>
        <taxon>core chlorophytes</taxon>
        <taxon>Trebouxiophyceae</taxon>
        <taxon>Chlorellales</taxon>
        <taxon>Chlorellaceae</taxon>
        <taxon>Chlorella clade</taxon>
        <taxon>Chlorella</taxon>
    </lineage>
</organism>
<keyword evidence="7" id="KW-1185">Reference proteome</keyword>
<reference evidence="6 7" key="1">
    <citation type="journal article" date="2018" name="Plant J.">
        <title>Genome sequences of Chlorella sorokiniana UTEX 1602 and Micractinium conductrix SAG 241.80: implications to maltose excretion by a green alga.</title>
        <authorList>
            <person name="Arriola M.B."/>
            <person name="Velmurugan N."/>
            <person name="Zhang Y."/>
            <person name="Plunkett M.H."/>
            <person name="Hondzo H."/>
            <person name="Barney B.M."/>
        </authorList>
    </citation>
    <scope>NUCLEOTIDE SEQUENCE [LARGE SCALE GENOMIC DNA]</scope>
    <source>
        <strain evidence="7">UTEX 1602</strain>
    </source>
</reference>
<proteinExistence type="inferred from homology"/>
<dbReference type="GO" id="GO:0005634">
    <property type="term" value="C:nucleus"/>
    <property type="evidence" value="ECO:0007669"/>
    <property type="project" value="UniProtKB-SubCell"/>
</dbReference>
<evidence type="ECO:0000256" key="5">
    <source>
        <dbReference type="SAM" id="MobiDB-lite"/>
    </source>
</evidence>
<evidence type="ECO:0000313" key="7">
    <source>
        <dbReference type="Proteomes" id="UP000239899"/>
    </source>
</evidence>
<name>A0A2P6U1Y5_CHLSO</name>
<feature type="region of interest" description="Disordered" evidence="5">
    <location>
        <begin position="1"/>
        <end position="24"/>
    </location>
</feature>
<dbReference type="InterPro" id="IPR024861">
    <property type="entry name" value="Donson"/>
</dbReference>
<accession>A0A2P6U1Y5</accession>
<evidence type="ECO:0000256" key="2">
    <source>
        <dbReference type="ARBA" id="ARBA00022473"/>
    </source>
</evidence>
<evidence type="ECO:0000256" key="1">
    <source>
        <dbReference type="ARBA" id="ARBA00004123"/>
    </source>
</evidence>
<evidence type="ECO:0000313" key="6">
    <source>
        <dbReference type="EMBL" id="PRW60322.1"/>
    </source>
</evidence>
<keyword evidence="2" id="KW-0217">Developmental protein</keyword>
<evidence type="ECO:0000256" key="4">
    <source>
        <dbReference type="ARBA" id="ARBA00025806"/>
    </source>
</evidence>
<dbReference type="STRING" id="3076.A0A2P6U1Y5"/>
<dbReference type="EMBL" id="LHPG02000002">
    <property type="protein sequence ID" value="PRW60322.1"/>
    <property type="molecule type" value="Genomic_DNA"/>
</dbReference>
<protein>
    <submittedName>
        <fullName evidence="6">Downstream neighbor of Son isoform X1</fullName>
    </submittedName>
</protein>
<comment type="caution">
    <text evidence="6">The sequence shown here is derived from an EMBL/GenBank/DDBJ whole genome shotgun (WGS) entry which is preliminary data.</text>
</comment>
<comment type="similarity">
    <text evidence="4">Belongs to the DONSON family.</text>
</comment>
<dbReference type="Proteomes" id="UP000239899">
    <property type="component" value="Unassembled WGS sequence"/>
</dbReference>
<dbReference type="AlphaFoldDB" id="A0A2P6U1Y5"/>
<sequence length="477" mass="50520">MFPKVAAAQQQQQQQQQQGQRAARTFEDLAHRQPRRQVLGDLLPANGYLPPALPAAGDATNITAAAAAGGSGDRQLAPADTPPLDWSLKTTVRFSSPVPFAVAEDAALLSAGEVLAAQRAAAACDAGTHGLSMQQRFLAALHSWQFPHDPWRQAAPRLRGGALPPESLQRRLDWQAAFASLYDALRCGACDAFYYLSPEGTKKPCAVLFGAAGVGGRPRIHALMTRSTAGLRALLSGGHSLGFAAPLLPADADRRAEIDQSAVPLDGSQSLLVFEGGLRVHGLFDFLLNESFRTHGDECDVPTLLAPVQFAHASLRAFQPRVLGRSEARVSGGPSASRTLHRLELRAPALPPWVLDRVASVLAVTQDGNFTMACDTQPVTLALNWRPAASSTIAAAEGGGRRGSRRAAAGGSGALVVAARQLTEYEARQRGCCDSEEAGRWRAAVPGLSCNVVRELRCEGGCFVARLSAKSAERVVL</sequence>
<comment type="subcellular location">
    <subcellularLocation>
        <location evidence="1">Nucleus</location>
    </subcellularLocation>
</comment>
<dbReference type="GO" id="GO:0033260">
    <property type="term" value="P:nuclear DNA replication"/>
    <property type="evidence" value="ECO:0007669"/>
    <property type="project" value="TreeGrafter"/>
</dbReference>
<dbReference type="PANTHER" id="PTHR12972">
    <property type="entry name" value="DOWNSTREAM NEIGHBOR OF SON"/>
    <property type="match status" value="1"/>
</dbReference>
<gene>
    <name evidence="6" type="ORF">C2E21_0878</name>
</gene>
<keyword evidence="3" id="KW-0539">Nucleus</keyword>